<name>A0ABY4E8Y4_VITST</name>
<dbReference type="SUPFAM" id="SSF55811">
    <property type="entry name" value="Nudix"/>
    <property type="match status" value="1"/>
</dbReference>
<evidence type="ECO:0000259" key="1">
    <source>
        <dbReference type="Pfam" id="PF21906"/>
    </source>
</evidence>
<organism evidence="2 3">
    <name type="scientific">Vitreoscilla stercoraria</name>
    <dbReference type="NCBI Taxonomy" id="61"/>
    <lineage>
        <taxon>Bacteria</taxon>
        <taxon>Pseudomonadati</taxon>
        <taxon>Pseudomonadota</taxon>
        <taxon>Betaproteobacteria</taxon>
        <taxon>Neisseriales</taxon>
        <taxon>Neisseriaceae</taxon>
        <taxon>Vitreoscilla</taxon>
    </lineage>
</organism>
<dbReference type="EMBL" id="CP091512">
    <property type="protein sequence ID" value="UOO92201.1"/>
    <property type="molecule type" value="Genomic_DNA"/>
</dbReference>
<dbReference type="SUPFAM" id="SSF46785">
    <property type="entry name" value="Winged helix' DNA-binding domain"/>
    <property type="match status" value="1"/>
</dbReference>
<dbReference type="Pfam" id="PF21906">
    <property type="entry name" value="WHD_NrtR"/>
    <property type="match status" value="1"/>
</dbReference>
<sequence>MNTLDNQEIHCKDDDQSAATELVAILVAVTNGQARVLTTNHGNHLPSGPLSPLHRSLQKGVKVWVEEQTAQPLDYVEQLYTFVDTARGLEAGQYCLMVSYLGLVKEMDASSLSLEAKWFDWYVFFPWEDRRSRENEARCSHIVAALDAWIEAAEDESSRQFRQQRVDMYWGRGEWNWSEELALQRYELMYEIGLLPESPQFQGEEIPFTGQSMQGDHRRILATALSRLRAKIKYRPLIFDLMPPTFTLLQLQQSIEALAGLLLHKPNFRRLIQHQDLVEPTGESIMQDRGRPAQMYRFKPNILKERALARGKMPVNK</sequence>
<dbReference type="Gene3D" id="1.10.10.10">
    <property type="entry name" value="Winged helix-like DNA-binding domain superfamily/Winged helix DNA-binding domain"/>
    <property type="match status" value="1"/>
</dbReference>
<dbReference type="RefSeq" id="WP_019958192.1">
    <property type="nucleotide sequence ID" value="NZ_CP091512.1"/>
</dbReference>
<evidence type="ECO:0000313" key="3">
    <source>
        <dbReference type="Proteomes" id="UP000832034"/>
    </source>
</evidence>
<dbReference type="InterPro" id="IPR011213">
    <property type="entry name" value="NMN_biosyn"/>
</dbReference>
<dbReference type="Gene3D" id="3.90.79.10">
    <property type="entry name" value="Nucleoside Triphosphate Pyrophosphohydrolase"/>
    <property type="match status" value="1"/>
</dbReference>
<dbReference type="Proteomes" id="UP000832034">
    <property type="component" value="Chromosome"/>
</dbReference>
<dbReference type="InterPro" id="IPR036390">
    <property type="entry name" value="WH_DNA-bd_sf"/>
</dbReference>
<accession>A0ABY4E8Y4</accession>
<dbReference type="InterPro" id="IPR015797">
    <property type="entry name" value="NUDIX_hydrolase-like_dom_sf"/>
</dbReference>
<reference evidence="2" key="2">
    <citation type="journal article" date="2022" name="Res Sq">
        <title>Evolution of multicellular longitudinally dividing oral cavity symbionts (Neisseriaceae).</title>
        <authorList>
            <person name="Nyongesa S."/>
            <person name="Weber P."/>
            <person name="Bernet E."/>
            <person name="Pullido F."/>
            <person name="Nieckarz M."/>
            <person name="Delaby M."/>
            <person name="Nieves C."/>
            <person name="Viehboeck T."/>
            <person name="Krause N."/>
            <person name="Rivera-Millot A."/>
            <person name="Nakamura A."/>
            <person name="Vischer N."/>
            <person name="VanNieuwenhze M."/>
            <person name="Brun Y."/>
            <person name="Cava F."/>
            <person name="Bulgheresi S."/>
            <person name="Veyrier F."/>
        </authorList>
    </citation>
    <scope>NUCLEOTIDE SEQUENCE</scope>
    <source>
        <strain evidence="2">SAG 1488-6</strain>
    </source>
</reference>
<protein>
    <recommendedName>
        <fullName evidence="1">NrtR DNA-binding winged helix domain-containing protein</fullName>
    </recommendedName>
</protein>
<gene>
    <name evidence="2" type="ORF">LVJ81_11350</name>
</gene>
<reference evidence="2" key="1">
    <citation type="submission" date="2021-12" db="EMBL/GenBank/DDBJ databases">
        <authorList>
            <person name="Veyrier F.J."/>
        </authorList>
    </citation>
    <scope>NUCLEOTIDE SEQUENCE</scope>
    <source>
        <strain evidence="2">SAG 1488-6</strain>
    </source>
</reference>
<proteinExistence type="predicted"/>
<keyword evidence="3" id="KW-1185">Reference proteome</keyword>
<feature type="domain" description="NrtR DNA-binding winged helix" evidence="1">
    <location>
        <begin position="239"/>
        <end position="298"/>
    </location>
</feature>
<dbReference type="PIRSF" id="PIRSF019423">
    <property type="entry name" value="NMN_biosyn"/>
    <property type="match status" value="1"/>
</dbReference>
<evidence type="ECO:0000313" key="2">
    <source>
        <dbReference type="EMBL" id="UOO92201.1"/>
    </source>
</evidence>
<dbReference type="InterPro" id="IPR036388">
    <property type="entry name" value="WH-like_DNA-bd_sf"/>
</dbReference>
<dbReference type="InterPro" id="IPR054105">
    <property type="entry name" value="WHD_NrtR"/>
</dbReference>